<sequence>MKLCDKAELCYMSYRTGKETEYQFCKRLTHHPLLAGCYVACLSEDALEGFVAVNQFTKHAIVVFRGTDEVEDGWSDIRVCPVANKIGKGKVREGVQNCLYDAWETVLEILEDSGAVSVEWFGHSLGGMLAELACEWLKVDLPEVISTSVTTFGSCSVGSPDFAESVSQACGEINHIAGIGDPLPFAASTMLLGYKRTGKTRVFDAYGKEVPSWSLKLWLSGMYYIARYFFTGCPSPHRIQEYLRRTNLAEL</sequence>
<accession>A0A6J5NZ78</accession>
<dbReference type="InterPro" id="IPR029058">
    <property type="entry name" value="AB_hydrolase_fold"/>
</dbReference>
<dbReference type="SUPFAM" id="SSF53474">
    <property type="entry name" value="alpha/beta-Hydrolases"/>
    <property type="match status" value="1"/>
</dbReference>
<feature type="domain" description="Fungal lipase-type" evidence="1">
    <location>
        <begin position="61"/>
        <end position="186"/>
    </location>
</feature>
<dbReference type="EMBL" id="LR796736">
    <property type="protein sequence ID" value="CAB4162531.1"/>
    <property type="molecule type" value="Genomic_DNA"/>
</dbReference>
<evidence type="ECO:0000259" key="1">
    <source>
        <dbReference type="Pfam" id="PF01764"/>
    </source>
</evidence>
<protein>
    <submittedName>
        <fullName evidence="2">Fungal lipase-like domain containing protein</fullName>
    </submittedName>
</protein>
<gene>
    <name evidence="2" type="ORF">UFOVP785_52</name>
</gene>
<dbReference type="GO" id="GO:0006629">
    <property type="term" value="P:lipid metabolic process"/>
    <property type="evidence" value="ECO:0007669"/>
    <property type="project" value="InterPro"/>
</dbReference>
<evidence type="ECO:0000313" key="2">
    <source>
        <dbReference type="EMBL" id="CAB4162531.1"/>
    </source>
</evidence>
<dbReference type="Gene3D" id="3.40.50.1820">
    <property type="entry name" value="alpha/beta hydrolase"/>
    <property type="match status" value="1"/>
</dbReference>
<dbReference type="InterPro" id="IPR002921">
    <property type="entry name" value="Fungal_lipase-type"/>
</dbReference>
<organism evidence="2">
    <name type="scientific">uncultured Caudovirales phage</name>
    <dbReference type="NCBI Taxonomy" id="2100421"/>
    <lineage>
        <taxon>Viruses</taxon>
        <taxon>Duplodnaviria</taxon>
        <taxon>Heunggongvirae</taxon>
        <taxon>Uroviricota</taxon>
        <taxon>Caudoviricetes</taxon>
        <taxon>Peduoviridae</taxon>
        <taxon>Maltschvirus</taxon>
        <taxon>Maltschvirus maltsch</taxon>
    </lineage>
</organism>
<dbReference type="Pfam" id="PF01764">
    <property type="entry name" value="Lipase_3"/>
    <property type="match status" value="1"/>
</dbReference>
<proteinExistence type="predicted"/>
<reference evidence="2" key="1">
    <citation type="submission" date="2020-04" db="EMBL/GenBank/DDBJ databases">
        <authorList>
            <person name="Chiriac C."/>
            <person name="Salcher M."/>
            <person name="Ghai R."/>
            <person name="Kavagutti S V."/>
        </authorList>
    </citation>
    <scope>NUCLEOTIDE SEQUENCE</scope>
</reference>
<name>A0A6J5NZ78_9CAUD</name>